<evidence type="ECO:0000313" key="2">
    <source>
        <dbReference type="Proteomes" id="UP000054977"/>
    </source>
</evidence>
<evidence type="ECO:0000313" key="1">
    <source>
        <dbReference type="EMBL" id="SAL71156.1"/>
    </source>
</evidence>
<protein>
    <submittedName>
        <fullName evidence="1">Uncharacterized protein</fullName>
    </submittedName>
</protein>
<accession>A0A158JQP1</accession>
<keyword evidence="2" id="KW-1185">Reference proteome</keyword>
<organism evidence="1 2">
    <name type="scientific">Caballeronia humi</name>
    <dbReference type="NCBI Taxonomy" id="326474"/>
    <lineage>
        <taxon>Bacteria</taxon>
        <taxon>Pseudomonadati</taxon>
        <taxon>Pseudomonadota</taxon>
        <taxon>Betaproteobacteria</taxon>
        <taxon>Burkholderiales</taxon>
        <taxon>Burkholderiaceae</taxon>
        <taxon>Caballeronia</taxon>
    </lineage>
</organism>
<name>A0A158JQP1_9BURK</name>
<dbReference type="Proteomes" id="UP000054977">
    <property type="component" value="Unassembled WGS sequence"/>
</dbReference>
<sequence length="48" mass="5253">MRLKTSSAAVSVKDDDEFKFFALVHVVATARDVSLINNSRLNAAKTSQ</sequence>
<reference evidence="1" key="1">
    <citation type="submission" date="2016-01" db="EMBL/GenBank/DDBJ databases">
        <authorList>
            <person name="Peeters C."/>
        </authorList>
    </citation>
    <scope>NUCLEOTIDE SEQUENCE [LARGE SCALE GENOMIC DNA]</scope>
    <source>
        <strain evidence="1">LMG 22934</strain>
    </source>
</reference>
<comment type="caution">
    <text evidence="1">The sequence shown here is derived from an EMBL/GenBank/DDBJ whole genome shotgun (WGS) entry which is preliminary data.</text>
</comment>
<proteinExistence type="predicted"/>
<dbReference type="EMBL" id="FCNW02000248">
    <property type="protein sequence ID" value="SAL71156.1"/>
    <property type="molecule type" value="Genomic_DNA"/>
</dbReference>
<gene>
    <name evidence="1" type="ORF">AWB65_06959</name>
</gene>
<dbReference type="AlphaFoldDB" id="A0A158JQP1"/>